<feature type="compositionally biased region" description="Low complexity" evidence="1">
    <location>
        <begin position="24"/>
        <end position="46"/>
    </location>
</feature>
<feature type="transmembrane region" description="Helical" evidence="2">
    <location>
        <begin position="78"/>
        <end position="95"/>
    </location>
</feature>
<dbReference type="InterPro" id="IPR011434">
    <property type="entry name" value="Ltp-like_HTH"/>
</dbReference>
<feature type="region of interest" description="Disordered" evidence="1">
    <location>
        <begin position="1"/>
        <end position="47"/>
    </location>
</feature>
<reference evidence="4 5" key="1">
    <citation type="submission" date="2019-03" db="EMBL/GenBank/DDBJ databases">
        <title>Diversity of the mouse oral microbiome.</title>
        <authorList>
            <person name="Joseph S."/>
            <person name="Aduse-Opoku J."/>
            <person name="Curtis M."/>
            <person name="Wade W."/>
            <person name="Hashim A."/>
        </authorList>
    </citation>
    <scope>NUCLEOTIDE SEQUENCE [LARGE SCALE GENOMIC DNA]</scope>
    <source>
        <strain evidence="5">irhom_31</strain>
    </source>
</reference>
<dbReference type="AlphaFoldDB" id="A0A4Y9F315"/>
<evidence type="ECO:0000256" key="1">
    <source>
        <dbReference type="SAM" id="MobiDB-lite"/>
    </source>
</evidence>
<protein>
    <recommendedName>
        <fullName evidence="3">Putative host cell surface-exposed lipoprotein Ltp-like HTH region domain-containing protein</fullName>
    </recommendedName>
</protein>
<keyword evidence="2" id="KW-0472">Membrane</keyword>
<feature type="compositionally biased region" description="Polar residues" evidence="1">
    <location>
        <begin position="7"/>
        <end position="20"/>
    </location>
</feature>
<feature type="compositionally biased region" description="Low complexity" evidence="1">
    <location>
        <begin position="150"/>
        <end position="188"/>
    </location>
</feature>
<dbReference type="EMBL" id="SPQC01000023">
    <property type="protein sequence ID" value="TFU22060.1"/>
    <property type="molecule type" value="Genomic_DNA"/>
</dbReference>
<organism evidence="4 5">
    <name type="scientific">Rothia nasimurium</name>
    <dbReference type="NCBI Taxonomy" id="85336"/>
    <lineage>
        <taxon>Bacteria</taxon>
        <taxon>Bacillati</taxon>
        <taxon>Actinomycetota</taxon>
        <taxon>Actinomycetes</taxon>
        <taxon>Micrococcales</taxon>
        <taxon>Micrococcaceae</taxon>
        <taxon>Rothia</taxon>
    </lineage>
</organism>
<feature type="domain" description="Putative host cell surface-exposed lipoprotein Ltp-like HTH region" evidence="3">
    <location>
        <begin position="202"/>
        <end position="247"/>
    </location>
</feature>
<keyword evidence="2" id="KW-1133">Transmembrane helix</keyword>
<dbReference type="InterPro" id="IPR036388">
    <property type="entry name" value="WH-like_DNA-bd_sf"/>
</dbReference>
<feature type="region of interest" description="Disordered" evidence="1">
    <location>
        <begin position="150"/>
        <end position="200"/>
    </location>
</feature>
<evidence type="ECO:0000313" key="4">
    <source>
        <dbReference type="EMBL" id="TFU22060.1"/>
    </source>
</evidence>
<dbReference type="RefSeq" id="WP_135012931.1">
    <property type="nucleotide sequence ID" value="NZ_JADGLK010000023.1"/>
</dbReference>
<evidence type="ECO:0000313" key="5">
    <source>
        <dbReference type="Proteomes" id="UP000297951"/>
    </source>
</evidence>
<dbReference type="Pfam" id="PF07553">
    <property type="entry name" value="Lipoprotein_Ltp"/>
    <property type="match status" value="3"/>
</dbReference>
<name>A0A4Y9F315_9MICC</name>
<evidence type="ECO:0000259" key="3">
    <source>
        <dbReference type="Pfam" id="PF07553"/>
    </source>
</evidence>
<accession>A0A4Y9F315</accession>
<dbReference type="Proteomes" id="UP000297951">
    <property type="component" value="Unassembled WGS sequence"/>
</dbReference>
<sequence>MSEDPYTPNTPSSQPNQPGVPSSPAGAYAAPGQQPYYDPYAAPQQPNSKKPKNVLGLVALGLGVLGFILGCIPAVVLLGWLLLFAAFVTGIVGLFQKNKEKVTSIIAIALSVIGSVISGIVLFFFALNTIANDSELQQSLQELESAVASPSATAPTGSTAPASSAAPTTTTPATTAPAASSAPSTEASQQTNSASSDVPRDYSNALSTANRYLSIMDFSYAGLYEQLTSEYGEKFSPEAAQYAMDNLNADWNAEALGSAQNYIDIMPFSYAGLYDQLTSEYGEQFTPEQAQYAVDNVKADWNAEALESARNYLDTMDMSTDRLYDQLISEYGEKFTPEQAQYAIDNL</sequence>
<feature type="transmembrane region" description="Helical" evidence="2">
    <location>
        <begin position="102"/>
        <end position="127"/>
    </location>
</feature>
<comment type="caution">
    <text evidence="4">The sequence shown here is derived from an EMBL/GenBank/DDBJ whole genome shotgun (WGS) entry which is preliminary data.</text>
</comment>
<proteinExistence type="predicted"/>
<feature type="domain" description="Putative host cell surface-exposed lipoprotein Ltp-like HTH region" evidence="3">
    <location>
        <begin position="300"/>
        <end position="347"/>
    </location>
</feature>
<dbReference type="OrthoDB" id="2004788at2"/>
<keyword evidence="2" id="KW-0812">Transmembrane</keyword>
<feature type="transmembrane region" description="Helical" evidence="2">
    <location>
        <begin position="54"/>
        <end position="72"/>
    </location>
</feature>
<gene>
    <name evidence="4" type="ORF">E4U03_07480</name>
</gene>
<feature type="domain" description="Putative host cell surface-exposed lipoprotein Ltp-like HTH region" evidence="3">
    <location>
        <begin position="250"/>
        <end position="297"/>
    </location>
</feature>
<dbReference type="Gene3D" id="1.10.10.10">
    <property type="entry name" value="Winged helix-like DNA-binding domain superfamily/Winged helix DNA-binding domain"/>
    <property type="match status" value="3"/>
</dbReference>
<evidence type="ECO:0000256" key="2">
    <source>
        <dbReference type="SAM" id="Phobius"/>
    </source>
</evidence>